<protein>
    <submittedName>
        <fullName evidence="1">Uncharacterized protein</fullName>
    </submittedName>
</protein>
<sequence>MREAPTPRVHIELSPSENAMDTPLEGFLQTSSSSSPTVAPSSEYNKTSDSRICPSCGTILVVGPSVASWDHGSGRNDSTTLRFATLFTC</sequence>
<reference evidence="1 2" key="1">
    <citation type="journal article" date="2022" name="bioRxiv">
        <title>The genome of the oomycete Peronosclerospora sorghi, a cosmopolitan pathogen of maize and sorghum, is inflated with dispersed pseudogenes.</title>
        <authorList>
            <person name="Fletcher K."/>
            <person name="Martin F."/>
            <person name="Isakeit T."/>
            <person name="Cavanaugh K."/>
            <person name="Magill C."/>
            <person name="Michelmore R."/>
        </authorList>
    </citation>
    <scope>NUCLEOTIDE SEQUENCE [LARGE SCALE GENOMIC DNA]</scope>
    <source>
        <strain evidence="1">P6</strain>
    </source>
</reference>
<proteinExistence type="predicted"/>
<dbReference type="EMBL" id="CM047583">
    <property type="protein sequence ID" value="KAI9913962.1"/>
    <property type="molecule type" value="Genomic_DNA"/>
</dbReference>
<organism evidence="1 2">
    <name type="scientific">Peronosclerospora sorghi</name>
    <dbReference type="NCBI Taxonomy" id="230839"/>
    <lineage>
        <taxon>Eukaryota</taxon>
        <taxon>Sar</taxon>
        <taxon>Stramenopiles</taxon>
        <taxon>Oomycota</taxon>
        <taxon>Peronosporomycetes</taxon>
        <taxon>Peronosporales</taxon>
        <taxon>Peronosporaceae</taxon>
        <taxon>Peronosclerospora</taxon>
    </lineage>
</organism>
<keyword evidence="2" id="KW-1185">Reference proteome</keyword>
<gene>
    <name evidence="1" type="ORF">PsorP6_006405</name>
</gene>
<evidence type="ECO:0000313" key="2">
    <source>
        <dbReference type="Proteomes" id="UP001163321"/>
    </source>
</evidence>
<comment type="caution">
    <text evidence="1">The sequence shown here is derived from an EMBL/GenBank/DDBJ whole genome shotgun (WGS) entry which is preliminary data.</text>
</comment>
<accession>A0ACC0W687</accession>
<name>A0ACC0W687_9STRA</name>
<evidence type="ECO:0000313" key="1">
    <source>
        <dbReference type="EMBL" id="KAI9913962.1"/>
    </source>
</evidence>
<dbReference type="Proteomes" id="UP001163321">
    <property type="component" value="Chromosome 4"/>
</dbReference>